<reference evidence="3" key="1">
    <citation type="journal article" date="2021" name="PeerJ">
        <title>Extensive microbial diversity within the chicken gut microbiome revealed by metagenomics and culture.</title>
        <authorList>
            <person name="Gilroy R."/>
            <person name="Ravi A."/>
            <person name="Getino M."/>
            <person name="Pursley I."/>
            <person name="Horton D.L."/>
            <person name="Alikhan N.F."/>
            <person name="Baker D."/>
            <person name="Gharbi K."/>
            <person name="Hall N."/>
            <person name="Watson M."/>
            <person name="Adriaenssens E.M."/>
            <person name="Foster-Nyarko E."/>
            <person name="Jarju S."/>
            <person name="Secka A."/>
            <person name="Antonio M."/>
            <person name="Oren A."/>
            <person name="Chaudhuri R.R."/>
            <person name="La Ragione R."/>
            <person name="Hildebrand F."/>
            <person name="Pallen M.J."/>
        </authorList>
    </citation>
    <scope>NUCLEOTIDE SEQUENCE</scope>
    <source>
        <strain evidence="3">ChiHjej12B11-16260</strain>
    </source>
</reference>
<evidence type="ECO:0000313" key="4">
    <source>
        <dbReference type="Proteomes" id="UP000824246"/>
    </source>
</evidence>
<evidence type="ECO:0008006" key="5">
    <source>
        <dbReference type="Google" id="ProtNLM"/>
    </source>
</evidence>
<feature type="domain" description="DUF6242" evidence="2">
    <location>
        <begin position="144"/>
        <end position="484"/>
    </location>
</feature>
<dbReference type="EMBL" id="DXFB01000026">
    <property type="protein sequence ID" value="HIX44786.1"/>
    <property type="molecule type" value="Genomic_DNA"/>
</dbReference>
<dbReference type="InterPro" id="IPR015915">
    <property type="entry name" value="Kelch-typ_b-propeller"/>
</dbReference>
<proteinExistence type="predicted"/>
<comment type="caution">
    <text evidence="3">The sequence shown here is derived from an EMBL/GenBank/DDBJ whole genome shotgun (WGS) entry which is preliminary data.</text>
</comment>
<evidence type="ECO:0000259" key="1">
    <source>
        <dbReference type="Pfam" id="PF19755"/>
    </source>
</evidence>
<dbReference type="Pfam" id="PF19755">
    <property type="entry name" value="DUF6242"/>
    <property type="match status" value="1"/>
</dbReference>
<organism evidence="3 4">
    <name type="scientific">Candidatus Barnesiella excrementipullorum</name>
    <dbReference type="NCBI Taxonomy" id="2838479"/>
    <lineage>
        <taxon>Bacteria</taxon>
        <taxon>Pseudomonadati</taxon>
        <taxon>Bacteroidota</taxon>
        <taxon>Bacteroidia</taxon>
        <taxon>Bacteroidales</taxon>
        <taxon>Barnesiellaceae</taxon>
        <taxon>Barnesiella</taxon>
    </lineage>
</organism>
<name>A0A9D2APZ9_9BACT</name>
<reference evidence="3" key="2">
    <citation type="submission" date="2021-04" db="EMBL/GenBank/DDBJ databases">
        <authorList>
            <person name="Gilroy R."/>
        </authorList>
    </citation>
    <scope>NUCLEOTIDE SEQUENCE</scope>
    <source>
        <strain evidence="3">ChiHjej12B11-16260</strain>
    </source>
</reference>
<dbReference type="InterPro" id="IPR058667">
    <property type="entry name" value="DUF6242_C"/>
</dbReference>
<sequence length="486" mass="53659">MKGKIEYILFFLAAIILFSACKKEETEPTVFSDSVRVSAFSLAADTAVLDNLDNVFFTIDLENGLIFNADSLPRGTDVSSLAATITFEGASSAIITQADGTTFDYVQSDDTKIDFTSPVEMEVVSQSGNNSKKYTITVNVHNVDADLLSWGGMSYGSLPGSGTLQSQKTIQYNGLIYCFMQRGGVYQVATAHSPGDNWTIQEMSFGFTPDLLSIKAADNALYMLDTSGTLYTSTDATTWTAAGGTYSAILGDWNGCMLLVSKEGDTYYHDKYPRPEGFTPTPMPASFPVQGMSEMLIYSSSWMTAPQGMIVGGRLADGTLTGAMWGYDGTTWALLSNDMPPRQGAMLFSYVTFIVDDNWVTTEQTAWFVIGGENDQEMLNDVWLTTNYGVSWKEADLLMQMPAYIMPRAYASVIICEESNDVLPAEWHRMDEPSLPEGYRAMPLRTASSEQLVPYIYMFGGMNREGNVYDQIWRGVINRLRFEPIP</sequence>
<evidence type="ECO:0000259" key="2">
    <source>
        <dbReference type="Pfam" id="PF25852"/>
    </source>
</evidence>
<protein>
    <recommendedName>
        <fullName evidence="5">Cadherin-like beta sandwich domain-containing protein</fullName>
    </recommendedName>
</protein>
<dbReference type="SUPFAM" id="SSF117281">
    <property type="entry name" value="Kelch motif"/>
    <property type="match status" value="1"/>
</dbReference>
<dbReference type="Pfam" id="PF25852">
    <property type="entry name" value="DUF6242_C"/>
    <property type="match status" value="1"/>
</dbReference>
<gene>
    <name evidence="3" type="ORF">H9982_01055</name>
</gene>
<dbReference type="Gene3D" id="2.60.40.2340">
    <property type="match status" value="1"/>
</dbReference>
<feature type="domain" description="DUF6242" evidence="1">
    <location>
        <begin position="45"/>
        <end position="138"/>
    </location>
</feature>
<evidence type="ECO:0000313" key="3">
    <source>
        <dbReference type="EMBL" id="HIX44786.1"/>
    </source>
</evidence>
<dbReference type="PROSITE" id="PS51257">
    <property type="entry name" value="PROKAR_LIPOPROTEIN"/>
    <property type="match status" value="1"/>
</dbReference>
<dbReference type="AlphaFoldDB" id="A0A9D2APZ9"/>
<accession>A0A9D2APZ9</accession>
<dbReference type="Proteomes" id="UP000824246">
    <property type="component" value="Unassembled WGS sequence"/>
</dbReference>
<dbReference type="InterPro" id="IPR046209">
    <property type="entry name" value="DUF6242_N"/>
</dbReference>